<dbReference type="GO" id="GO:0006006">
    <property type="term" value="P:glucose metabolic process"/>
    <property type="evidence" value="ECO:0007669"/>
    <property type="project" value="UniProtKB-KW"/>
</dbReference>
<dbReference type="OrthoDB" id="60984at2759"/>
<dbReference type="InterPro" id="IPR001282">
    <property type="entry name" value="G6P_DH"/>
</dbReference>
<comment type="pathway">
    <text evidence="1 9">Carbohydrate degradation; pentose phosphate pathway; D-ribulose 5-phosphate from D-glucose 6-phosphate (oxidative stage): step 1/3.</text>
</comment>
<feature type="domain" description="Glucose-6-phosphate dehydrogenase NAD-binding" evidence="10">
    <location>
        <begin position="20"/>
        <end position="211"/>
    </location>
</feature>
<dbReference type="Gene3D" id="3.40.50.720">
    <property type="entry name" value="NAD(P)-binding Rossmann-like Domain"/>
    <property type="match status" value="1"/>
</dbReference>
<evidence type="ECO:0000256" key="9">
    <source>
        <dbReference type="RuleBase" id="RU362120"/>
    </source>
</evidence>
<name>A0A2T9Z733_9FUNG</name>
<dbReference type="Pfam" id="PF02781">
    <property type="entry name" value="G6PD_C"/>
    <property type="match status" value="1"/>
</dbReference>
<keyword evidence="13" id="KW-1185">Reference proteome</keyword>
<dbReference type="Pfam" id="PF00479">
    <property type="entry name" value="G6PD_N"/>
    <property type="match status" value="1"/>
</dbReference>
<evidence type="ECO:0000256" key="3">
    <source>
        <dbReference type="ARBA" id="ARBA00013019"/>
    </source>
</evidence>
<evidence type="ECO:0000256" key="5">
    <source>
        <dbReference type="ARBA" id="ARBA00022526"/>
    </source>
</evidence>
<evidence type="ECO:0000259" key="11">
    <source>
        <dbReference type="Pfam" id="PF02781"/>
    </source>
</evidence>
<accession>A0A2T9Z733</accession>
<feature type="domain" description="Glucose-6-phosphate dehydrogenase C-terminal" evidence="11">
    <location>
        <begin position="214"/>
        <end position="495"/>
    </location>
</feature>
<dbReference type="GO" id="GO:0005829">
    <property type="term" value="C:cytosol"/>
    <property type="evidence" value="ECO:0007669"/>
    <property type="project" value="TreeGrafter"/>
</dbReference>
<dbReference type="AlphaFoldDB" id="A0A2T9Z733"/>
<dbReference type="InterPro" id="IPR022674">
    <property type="entry name" value="G6P_DH_NAD-bd"/>
</dbReference>
<dbReference type="InterPro" id="IPR022675">
    <property type="entry name" value="G6P_DH_C"/>
</dbReference>
<dbReference type="EC" id="1.1.1.49" evidence="3 9"/>
<dbReference type="PRINTS" id="PR00079">
    <property type="entry name" value="G6PDHDRGNASE"/>
</dbReference>
<dbReference type="SUPFAM" id="SSF51735">
    <property type="entry name" value="NAD(P)-binding Rossmann-fold domains"/>
    <property type="match status" value="1"/>
</dbReference>
<evidence type="ECO:0000256" key="4">
    <source>
        <dbReference type="ARBA" id="ARBA00020444"/>
    </source>
</evidence>
<dbReference type="GO" id="GO:0009051">
    <property type="term" value="P:pentose-phosphate shunt, oxidative branch"/>
    <property type="evidence" value="ECO:0007669"/>
    <property type="project" value="TreeGrafter"/>
</dbReference>
<dbReference type="GO" id="GO:0050661">
    <property type="term" value="F:NADP binding"/>
    <property type="evidence" value="ECO:0007669"/>
    <property type="project" value="InterPro"/>
</dbReference>
<proteinExistence type="inferred from homology"/>
<evidence type="ECO:0000256" key="1">
    <source>
        <dbReference type="ARBA" id="ARBA00004937"/>
    </source>
</evidence>
<dbReference type="Gene3D" id="3.30.360.10">
    <property type="entry name" value="Dihydrodipicolinate Reductase, domain 2"/>
    <property type="match status" value="1"/>
</dbReference>
<dbReference type="EMBL" id="MBFS01002034">
    <property type="protein sequence ID" value="PVV00398.1"/>
    <property type="molecule type" value="Genomic_DNA"/>
</dbReference>
<sequence>MSVFELSPALAEKQDITSIIVFGASGDLAKKKTFPALFQLYKSNLLPKHTRIHGYARTDMSREEFEKRVTSNIKGTPALIEAFLSHCNYTHGSYSQGEDFERLKAVITEGEKDMQTEPVEFADENDKAGRLIGNRLRVYYMALPPSAFTMVASNIKAHVYEPDVINHIVIEKPFGFDRDTSKELNMELSRHFKESEIFRTDHYLGKEMVKNIIVLRFANTFYSASWNNKYISNIQITFREPFGTEGRGGYFDSFGIIRDVMQNHLIQVLSILAMEPPKSLDAEDIRDCKAEVLRYIPPVKLEETLLGQYVASEDGTKPGYKDDPTVPKDSNTPTFAALVLHINNDRWRGVPFIMKAGKAVESAKVIVRVQFKDASSKLFPDVSRDELIIRISPTESIYTKNVVKLPGLGNKLAMSALELNYPNVFQDRMIPEPYAALLLDVIGNDHSNFVREDELDEAWRIFTPLLHQIDQGKATLLPYPYGSRGPAGSNEFPTKFGNYKATTLDYYYNDSIVDPHYVPK</sequence>
<gene>
    <name evidence="12" type="ORF">BB560_005225</name>
</gene>
<dbReference type="UniPathway" id="UPA00115">
    <property type="reaction ID" value="UER00408"/>
</dbReference>
<dbReference type="InterPro" id="IPR036291">
    <property type="entry name" value="NAD(P)-bd_dom_sf"/>
</dbReference>
<evidence type="ECO:0000256" key="8">
    <source>
        <dbReference type="ARBA" id="ARBA00023277"/>
    </source>
</evidence>
<dbReference type="GO" id="GO:0004345">
    <property type="term" value="F:glucose-6-phosphate dehydrogenase activity"/>
    <property type="evidence" value="ECO:0007669"/>
    <property type="project" value="UniProtKB-EC"/>
</dbReference>
<dbReference type="STRING" id="133381.A0A2T9Z733"/>
<organism evidence="12 13">
    <name type="scientific">Smittium megazygosporum</name>
    <dbReference type="NCBI Taxonomy" id="133381"/>
    <lineage>
        <taxon>Eukaryota</taxon>
        <taxon>Fungi</taxon>
        <taxon>Fungi incertae sedis</taxon>
        <taxon>Zoopagomycota</taxon>
        <taxon>Kickxellomycotina</taxon>
        <taxon>Harpellomycetes</taxon>
        <taxon>Harpellales</taxon>
        <taxon>Legeriomycetaceae</taxon>
        <taxon>Smittium</taxon>
    </lineage>
</organism>
<evidence type="ECO:0000259" key="10">
    <source>
        <dbReference type="Pfam" id="PF00479"/>
    </source>
</evidence>
<comment type="function">
    <text evidence="9">Catalyzes the rate-limiting step of the oxidative pentose-phosphate pathway, which represents a route for the dissimilation of carbohydrates besides glycolysis.</text>
</comment>
<comment type="catalytic activity">
    <reaction evidence="9">
        <text>D-glucose 6-phosphate + NADP(+) = 6-phospho-D-glucono-1,5-lactone + NADPH + H(+)</text>
        <dbReference type="Rhea" id="RHEA:15841"/>
        <dbReference type="ChEBI" id="CHEBI:15378"/>
        <dbReference type="ChEBI" id="CHEBI:57783"/>
        <dbReference type="ChEBI" id="CHEBI:57955"/>
        <dbReference type="ChEBI" id="CHEBI:58349"/>
        <dbReference type="ChEBI" id="CHEBI:61548"/>
        <dbReference type="EC" id="1.1.1.49"/>
    </reaction>
</comment>
<dbReference type="HAMAP" id="MF_00966">
    <property type="entry name" value="G6PD"/>
    <property type="match status" value="1"/>
</dbReference>
<evidence type="ECO:0000256" key="2">
    <source>
        <dbReference type="ARBA" id="ARBA00009975"/>
    </source>
</evidence>
<evidence type="ECO:0000313" key="13">
    <source>
        <dbReference type="Proteomes" id="UP000245609"/>
    </source>
</evidence>
<keyword evidence="8 9" id="KW-0119">Carbohydrate metabolism</keyword>
<evidence type="ECO:0000313" key="12">
    <source>
        <dbReference type="EMBL" id="PVV00398.1"/>
    </source>
</evidence>
<dbReference type="SUPFAM" id="SSF55347">
    <property type="entry name" value="Glyceraldehyde-3-phosphate dehydrogenase-like, C-terminal domain"/>
    <property type="match status" value="1"/>
</dbReference>
<evidence type="ECO:0000256" key="6">
    <source>
        <dbReference type="ARBA" id="ARBA00022857"/>
    </source>
</evidence>
<dbReference type="PANTHER" id="PTHR23429:SF0">
    <property type="entry name" value="GLUCOSE-6-PHOSPHATE 1-DEHYDROGENASE"/>
    <property type="match status" value="1"/>
</dbReference>
<dbReference type="PIRSF" id="PIRSF000110">
    <property type="entry name" value="G6PD"/>
    <property type="match status" value="1"/>
</dbReference>
<dbReference type="Proteomes" id="UP000245609">
    <property type="component" value="Unassembled WGS sequence"/>
</dbReference>
<comment type="caution">
    <text evidence="12">The sequence shown here is derived from an EMBL/GenBank/DDBJ whole genome shotgun (WGS) entry which is preliminary data.</text>
</comment>
<keyword evidence="6 9" id="KW-0521">NADP</keyword>
<keyword evidence="7 9" id="KW-0560">Oxidoreductase</keyword>
<reference evidence="12 13" key="1">
    <citation type="journal article" date="2018" name="MBio">
        <title>Comparative Genomics Reveals the Core Gene Toolbox for the Fungus-Insect Symbiosis.</title>
        <authorList>
            <person name="Wang Y."/>
            <person name="Stata M."/>
            <person name="Wang W."/>
            <person name="Stajich J.E."/>
            <person name="White M.M."/>
            <person name="Moncalvo J.M."/>
        </authorList>
    </citation>
    <scope>NUCLEOTIDE SEQUENCE [LARGE SCALE GENOMIC DNA]</scope>
    <source>
        <strain evidence="12 13">SC-DP-2</strain>
    </source>
</reference>
<dbReference type="PROSITE" id="PS00069">
    <property type="entry name" value="G6P_DEHYDROGENASE"/>
    <property type="match status" value="1"/>
</dbReference>
<keyword evidence="5 9" id="KW-0313">Glucose metabolism</keyword>
<evidence type="ECO:0000256" key="7">
    <source>
        <dbReference type="ARBA" id="ARBA00023002"/>
    </source>
</evidence>
<comment type="similarity">
    <text evidence="2 9">Belongs to the glucose-6-phosphate dehydrogenase family.</text>
</comment>
<protein>
    <recommendedName>
        <fullName evidence="4 9">Glucose-6-phosphate 1-dehydrogenase</fullName>
        <ecNumber evidence="3 9">1.1.1.49</ecNumber>
    </recommendedName>
</protein>
<dbReference type="PANTHER" id="PTHR23429">
    <property type="entry name" value="GLUCOSE-6-PHOSPHATE 1-DEHYDROGENASE G6PD"/>
    <property type="match status" value="1"/>
</dbReference>
<dbReference type="NCBIfam" id="TIGR00871">
    <property type="entry name" value="zwf"/>
    <property type="match status" value="1"/>
</dbReference>
<dbReference type="InterPro" id="IPR019796">
    <property type="entry name" value="G6P_DH_AS"/>
</dbReference>